<keyword evidence="1" id="KW-0732">Signal</keyword>
<dbReference type="PANTHER" id="PTHR47197">
    <property type="entry name" value="PROTEIN NIRF"/>
    <property type="match status" value="1"/>
</dbReference>
<feature type="signal peptide" evidence="1">
    <location>
        <begin position="1"/>
        <end position="32"/>
    </location>
</feature>
<protein>
    <recommendedName>
        <fullName evidence="4">DNA-binding beta-propeller fold protein YncE</fullName>
    </recommendedName>
</protein>
<gene>
    <name evidence="2" type="ORF">GCM10009559_79290</name>
</gene>
<reference evidence="2 3" key="1">
    <citation type="journal article" date="2019" name="Int. J. Syst. Evol. Microbiol.">
        <title>The Global Catalogue of Microorganisms (GCM) 10K type strain sequencing project: providing services to taxonomists for standard genome sequencing and annotation.</title>
        <authorList>
            <consortium name="The Broad Institute Genomics Platform"/>
            <consortium name="The Broad Institute Genome Sequencing Center for Infectious Disease"/>
            <person name="Wu L."/>
            <person name="Ma J."/>
        </authorList>
    </citation>
    <scope>NUCLEOTIDE SEQUENCE [LARGE SCALE GENOMIC DNA]</scope>
    <source>
        <strain evidence="2 3">JCM 11117</strain>
    </source>
</reference>
<dbReference type="InterPro" id="IPR051200">
    <property type="entry name" value="Host-pathogen_enzymatic-act"/>
</dbReference>
<proteinExistence type="predicted"/>
<dbReference type="EMBL" id="BAAAHP010000343">
    <property type="protein sequence ID" value="GAA0909410.1"/>
    <property type="molecule type" value="Genomic_DNA"/>
</dbReference>
<dbReference type="SUPFAM" id="SSF50998">
    <property type="entry name" value="Quinoprotein alcohol dehydrogenase-like"/>
    <property type="match status" value="1"/>
</dbReference>
<evidence type="ECO:0000313" key="2">
    <source>
        <dbReference type="EMBL" id="GAA0909410.1"/>
    </source>
</evidence>
<dbReference type="Gene3D" id="2.130.10.10">
    <property type="entry name" value="YVTN repeat-like/Quinoprotein amine dehydrogenase"/>
    <property type="match status" value="1"/>
</dbReference>
<dbReference type="RefSeq" id="WP_343947050.1">
    <property type="nucleotide sequence ID" value="NZ_BAAAHP010000343.1"/>
</dbReference>
<sequence>MNAPGTVRRRARALWIAAATAVAQLVAAGVLAAQLPATLPEPVVLDIASASINAHGSPGRVLLQDEHAVQVLDPASQRVTASVDTGAPPLRHGVAVRGGTDEALVLSGNAVVRIDLAAGAVAGSTPLGFAVEFDSYAEVLGLDARGSLLVDTGEWVEAVSLDDGDKEFVAYQDGVVSSSGRLWQPADGGPSLHSTGVVLSPDEERFYVFTDEPSVIVVDTRTEDSETLPGRRPIASAVALPTADGSHVVTIGGPDSTQVLVRRLDGTDVAAVQAGAPIRDMDITPDGSTVYATTGDRLLLVDVRAYT</sequence>
<comment type="caution">
    <text evidence="2">The sequence shown here is derived from an EMBL/GenBank/DDBJ whole genome shotgun (WGS) entry which is preliminary data.</text>
</comment>
<dbReference type="InterPro" id="IPR011047">
    <property type="entry name" value="Quinoprotein_ADH-like_sf"/>
</dbReference>
<dbReference type="InterPro" id="IPR015943">
    <property type="entry name" value="WD40/YVTN_repeat-like_dom_sf"/>
</dbReference>
<accession>A0ABN1NIQ4</accession>
<evidence type="ECO:0000313" key="3">
    <source>
        <dbReference type="Proteomes" id="UP001499967"/>
    </source>
</evidence>
<dbReference type="PANTHER" id="PTHR47197:SF3">
    <property type="entry name" value="DIHYDRO-HEME D1 DEHYDROGENASE"/>
    <property type="match status" value="1"/>
</dbReference>
<organism evidence="2 3">
    <name type="scientific">Pseudonocardia zijingensis</name>
    <dbReference type="NCBI Taxonomy" id="153376"/>
    <lineage>
        <taxon>Bacteria</taxon>
        <taxon>Bacillati</taxon>
        <taxon>Actinomycetota</taxon>
        <taxon>Actinomycetes</taxon>
        <taxon>Pseudonocardiales</taxon>
        <taxon>Pseudonocardiaceae</taxon>
        <taxon>Pseudonocardia</taxon>
    </lineage>
</organism>
<dbReference type="Proteomes" id="UP001499967">
    <property type="component" value="Unassembled WGS sequence"/>
</dbReference>
<feature type="chain" id="PRO_5046771636" description="DNA-binding beta-propeller fold protein YncE" evidence="1">
    <location>
        <begin position="33"/>
        <end position="307"/>
    </location>
</feature>
<evidence type="ECO:0000256" key="1">
    <source>
        <dbReference type="SAM" id="SignalP"/>
    </source>
</evidence>
<name>A0ABN1NIQ4_9PSEU</name>
<evidence type="ECO:0008006" key="4">
    <source>
        <dbReference type="Google" id="ProtNLM"/>
    </source>
</evidence>
<keyword evidence="3" id="KW-1185">Reference proteome</keyword>